<evidence type="ECO:0000256" key="1">
    <source>
        <dbReference type="ARBA" id="ARBA00010552"/>
    </source>
</evidence>
<sequence>MTTSKQVVFSPEANPPLPFYSQAISSNGFVFVAGNIGCDRDTKLLEGGIRVETRAALENIKKVLKAAGTSLENVIKVNIFISDFDNFQAMNEVYAEYFKPGTAIPARTCVQVAVLPLKAAVEIECVAALPVDP</sequence>
<dbReference type="InterPro" id="IPR035959">
    <property type="entry name" value="RutC-like_sf"/>
</dbReference>
<evidence type="ECO:0000313" key="2">
    <source>
        <dbReference type="EMBL" id="KAF7785010.1"/>
    </source>
</evidence>
<proteinExistence type="inferred from homology"/>
<dbReference type="GO" id="GO:0005829">
    <property type="term" value="C:cytosol"/>
    <property type="evidence" value="ECO:0007669"/>
    <property type="project" value="TreeGrafter"/>
</dbReference>
<dbReference type="PANTHER" id="PTHR11803:SF58">
    <property type="entry name" value="PROTEIN HMF1-RELATED"/>
    <property type="match status" value="1"/>
</dbReference>
<evidence type="ECO:0000313" key="3">
    <source>
        <dbReference type="Proteomes" id="UP000629468"/>
    </source>
</evidence>
<dbReference type="PANTHER" id="PTHR11803">
    <property type="entry name" value="2-IMINOBUTANOATE/2-IMINOPROPANOATE DEAMINASE RIDA"/>
    <property type="match status" value="1"/>
</dbReference>
<dbReference type="SUPFAM" id="SSF55298">
    <property type="entry name" value="YjgF-like"/>
    <property type="match status" value="1"/>
</dbReference>
<reference evidence="2 3" key="1">
    <citation type="journal article" name="Sci. Rep.">
        <title>Telomere-to-telomere assembled and centromere annotated genomes of the two main subspecies of the button mushroom Agaricus bisporus reveal especially polymorphic chromosome ends.</title>
        <authorList>
            <person name="Sonnenberg A.S.M."/>
            <person name="Sedaghat-Telgerd N."/>
            <person name="Lavrijssen B."/>
            <person name="Ohm R.A."/>
            <person name="Hendrickx P.M."/>
            <person name="Scholtmeijer K."/>
            <person name="Baars J.J.P."/>
            <person name="van Peer A."/>
        </authorList>
    </citation>
    <scope>NUCLEOTIDE SEQUENCE [LARGE SCALE GENOMIC DNA]</scope>
    <source>
        <strain evidence="2 3">H119_p4</strain>
    </source>
</reference>
<gene>
    <name evidence="2" type="ORF">Agabi119p4_1175</name>
</gene>
<dbReference type="CDD" id="cd00448">
    <property type="entry name" value="YjgF_YER057c_UK114_family"/>
    <property type="match status" value="1"/>
</dbReference>
<dbReference type="AlphaFoldDB" id="A0A8H7FBY3"/>
<dbReference type="NCBIfam" id="TIGR00004">
    <property type="entry name" value="Rid family detoxifying hydrolase"/>
    <property type="match status" value="1"/>
</dbReference>
<dbReference type="EMBL" id="JABXXO010000001">
    <property type="protein sequence ID" value="KAF7785010.1"/>
    <property type="molecule type" value="Genomic_DNA"/>
</dbReference>
<name>A0A8H7FBY3_AGABI</name>
<dbReference type="InterPro" id="IPR006175">
    <property type="entry name" value="YjgF/YER057c/UK114"/>
</dbReference>
<organism evidence="2 3">
    <name type="scientific">Agaricus bisporus var. burnettii</name>
    <dbReference type="NCBI Taxonomy" id="192524"/>
    <lineage>
        <taxon>Eukaryota</taxon>
        <taxon>Fungi</taxon>
        <taxon>Dikarya</taxon>
        <taxon>Basidiomycota</taxon>
        <taxon>Agaricomycotina</taxon>
        <taxon>Agaricomycetes</taxon>
        <taxon>Agaricomycetidae</taxon>
        <taxon>Agaricales</taxon>
        <taxon>Agaricineae</taxon>
        <taxon>Agaricaceae</taxon>
        <taxon>Agaricus</taxon>
    </lineage>
</organism>
<dbReference type="Proteomes" id="UP000629468">
    <property type="component" value="Unassembled WGS sequence"/>
</dbReference>
<comment type="similarity">
    <text evidence="1">Belongs to the RutC family.</text>
</comment>
<comment type="caution">
    <text evidence="2">The sequence shown here is derived from an EMBL/GenBank/DDBJ whole genome shotgun (WGS) entry which is preliminary data.</text>
</comment>
<evidence type="ECO:0008006" key="4">
    <source>
        <dbReference type="Google" id="ProtNLM"/>
    </source>
</evidence>
<protein>
    <recommendedName>
        <fullName evidence="4">YjgF-like protein</fullName>
    </recommendedName>
</protein>
<dbReference type="Gene3D" id="3.30.1330.40">
    <property type="entry name" value="RutC-like"/>
    <property type="match status" value="1"/>
</dbReference>
<dbReference type="Pfam" id="PF01042">
    <property type="entry name" value="Ribonuc_L-PSP"/>
    <property type="match status" value="1"/>
</dbReference>
<dbReference type="GO" id="GO:0019239">
    <property type="term" value="F:deaminase activity"/>
    <property type="evidence" value="ECO:0007669"/>
    <property type="project" value="TreeGrafter"/>
</dbReference>
<dbReference type="FunFam" id="3.30.1330.40:FF:000001">
    <property type="entry name" value="L-PSP family endoribonuclease"/>
    <property type="match status" value="1"/>
</dbReference>
<dbReference type="InterPro" id="IPR006056">
    <property type="entry name" value="RidA"/>
</dbReference>
<dbReference type="GO" id="GO:0005739">
    <property type="term" value="C:mitochondrion"/>
    <property type="evidence" value="ECO:0007669"/>
    <property type="project" value="TreeGrafter"/>
</dbReference>
<accession>A0A8H7FBY3</accession>
<dbReference type="OMA" id="RNAMENM"/>